<dbReference type="NCBIfam" id="NF007788">
    <property type="entry name" value="PRK10481.1"/>
    <property type="match status" value="1"/>
</dbReference>
<name>A0A1E5KZG3_9ENTE</name>
<protein>
    <recommendedName>
        <fullName evidence="3">AroM protein</fullName>
    </recommendedName>
</protein>
<dbReference type="STRING" id="762845.BCR26_10565"/>
<evidence type="ECO:0000313" key="1">
    <source>
        <dbReference type="EMBL" id="OEH83238.1"/>
    </source>
</evidence>
<comment type="caution">
    <text evidence="1">The sequence shown here is derived from an EMBL/GenBank/DDBJ whole genome shotgun (WGS) entry which is preliminary data.</text>
</comment>
<dbReference type="EMBL" id="MIEK01000010">
    <property type="protein sequence ID" value="OEH83238.1"/>
    <property type="molecule type" value="Genomic_DNA"/>
</dbReference>
<keyword evidence="2" id="KW-1185">Reference proteome</keyword>
<dbReference type="InterPro" id="IPR010843">
    <property type="entry name" value="Uncharacterised_AroM"/>
</dbReference>
<dbReference type="OrthoDB" id="9798683at2"/>
<organism evidence="1 2">
    <name type="scientific">Enterococcus rivorum</name>
    <dbReference type="NCBI Taxonomy" id="762845"/>
    <lineage>
        <taxon>Bacteria</taxon>
        <taxon>Bacillati</taxon>
        <taxon>Bacillota</taxon>
        <taxon>Bacilli</taxon>
        <taxon>Lactobacillales</taxon>
        <taxon>Enterococcaceae</taxon>
        <taxon>Enterococcus</taxon>
    </lineage>
</organism>
<dbReference type="Pfam" id="PF07302">
    <property type="entry name" value="AroM"/>
    <property type="match status" value="1"/>
</dbReference>
<reference evidence="1 2" key="1">
    <citation type="submission" date="2016-09" db="EMBL/GenBank/DDBJ databases">
        <authorList>
            <person name="Capua I."/>
            <person name="De Benedictis P."/>
            <person name="Joannis T."/>
            <person name="Lombin L.H."/>
            <person name="Cattoli G."/>
        </authorList>
    </citation>
    <scope>NUCLEOTIDE SEQUENCE [LARGE SCALE GENOMIC DNA]</scope>
    <source>
        <strain evidence="1 2">LMG 25899</strain>
    </source>
</reference>
<dbReference type="RefSeq" id="WP_069697790.1">
    <property type="nucleotide sequence ID" value="NZ_JAGGMA010000019.1"/>
</dbReference>
<evidence type="ECO:0000313" key="2">
    <source>
        <dbReference type="Proteomes" id="UP000095256"/>
    </source>
</evidence>
<dbReference type="Proteomes" id="UP000095256">
    <property type="component" value="Unassembled WGS sequence"/>
</dbReference>
<proteinExistence type="predicted"/>
<sequence length="225" mass="25553">MKKNIGIITIGQSPRTDILPIIHEYIDPKVIYHVGVLDGLSSEKIESLAPEVDEKQMLTSLLKNGHSVLLSQQKILPLLKKKIIEAEEQGCKFIWLLCTGSFPELKTEKSFLIEPDQVISELLKVFNQGEFKLGVLLPKMEQQIYVAPKYQGIRAVVYTNLSPYELHTQDKLNATIDFFRKEQCDLIILDCMGYQPKLKKLLQEATQTKVILPNQLISSMLASDQ</sequence>
<accession>A0A1E5KZG3</accession>
<gene>
    <name evidence="1" type="ORF">BCR26_10565</name>
</gene>
<evidence type="ECO:0008006" key="3">
    <source>
        <dbReference type="Google" id="ProtNLM"/>
    </source>
</evidence>
<dbReference type="AlphaFoldDB" id="A0A1E5KZG3"/>